<accession>V4HP91</accession>
<keyword evidence="1" id="KW-0812">Transmembrane</keyword>
<feature type="transmembrane region" description="Helical" evidence="1">
    <location>
        <begin position="370"/>
        <end position="392"/>
    </location>
</feature>
<dbReference type="AlphaFoldDB" id="V4HP91"/>
<dbReference type="EMBL" id="AUSV01000044">
    <property type="protein sequence ID" value="ESP92630.1"/>
    <property type="molecule type" value="Genomic_DNA"/>
</dbReference>
<dbReference type="RefSeq" id="WP_023399659.1">
    <property type="nucleotide sequence ID" value="NZ_AUSV01000044.1"/>
</dbReference>
<organism evidence="2 3">
    <name type="scientific">Pseudoalteromonas luteoviolacea (strain 2ta16)</name>
    <dbReference type="NCBI Taxonomy" id="1353533"/>
    <lineage>
        <taxon>Bacteria</taxon>
        <taxon>Pseudomonadati</taxon>
        <taxon>Pseudomonadota</taxon>
        <taxon>Gammaproteobacteria</taxon>
        <taxon>Alteromonadales</taxon>
        <taxon>Pseudoalteromonadaceae</taxon>
        <taxon>Pseudoalteromonas</taxon>
    </lineage>
</organism>
<gene>
    <name evidence="2" type="ORF">PL2TA16_03828</name>
</gene>
<name>V4HP91_PSEL2</name>
<dbReference type="Pfam" id="PF22673">
    <property type="entry name" value="MCP-like_PDC_1"/>
    <property type="match status" value="1"/>
</dbReference>
<dbReference type="PATRIC" id="fig|1353533.3.peg.2766"/>
<dbReference type="Proteomes" id="UP000017820">
    <property type="component" value="Unassembled WGS sequence"/>
</dbReference>
<comment type="caution">
    <text evidence="2">The sequence shown here is derived from an EMBL/GenBank/DDBJ whole genome shotgun (WGS) entry which is preliminary data.</text>
</comment>
<keyword evidence="1" id="KW-0472">Membrane</keyword>
<reference evidence="2 3" key="1">
    <citation type="submission" date="2013-07" db="EMBL/GenBank/DDBJ databases">
        <title>Draft genome sequence of Pseudoalteromonas luteoviolacea 2ta16.</title>
        <authorList>
            <person name="Allen E.E."/>
            <person name="Azam F."/>
            <person name="Podell S."/>
        </authorList>
    </citation>
    <scope>NUCLEOTIDE SEQUENCE [LARGE SCALE GENOMIC DNA]</scope>
    <source>
        <strain evidence="2 3">2ta16</strain>
    </source>
</reference>
<feature type="transmembrane region" description="Helical" evidence="1">
    <location>
        <begin position="689"/>
        <end position="706"/>
    </location>
</feature>
<dbReference type="GeneID" id="29922088"/>
<protein>
    <submittedName>
        <fullName evidence="2">Cache domain protein</fullName>
    </submittedName>
</protein>
<feature type="transmembrane region" description="Helical" evidence="1">
    <location>
        <begin position="337"/>
        <end position="358"/>
    </location>
</feature>
<dbReference type="Gene3D" id="3.30.450.20">
    <property type="entry name" value="PAS domain"/>
    <property type="match status" value="2"/>
</dbReference>
<evidence type="ECO:0000256" key="1">
    <source>
        <dbReference type="SAM" id="Phobius"/>
    </source>
</evidence>
<keyword evidence="1" id="KW-1133">Transmembrane helix</keyword>
<evidence type="ECO:0000313" key="3">
    <source>
        <dbReference type="Proteomes" id="UP000017820"/>
    </source>
</evidence>
<evidence type="ECO:0000313" key="2">
    <source>
        <dbReference type="EMBL" id="ESP92630.1"/>
    </source>
</evidence>
<feature type="transmembrane region" description="Helical" evidence="1">
    <location>
        <begin position="726"/>
        <end position="744"/>
    </location>
</feature>
<sequence length="745" mass="85659">MLDYLIRCNRYVGLLLLLLLIYLVPQYFQNKTQVFEQKNTLAYEETLYAAKHIERQIAYLIEVGDTIKSQLSEENFSQQHMSLALNTKVKRILTQTLQSNKHRQEGQIFAVGVSLDKHILNTPDAIASDQYELKSWYAFQSNNQIQIKPKNYDYTQIGSKKTQWYTKAVEQGRAIWQEPKFSSTSGAYIIGYSIPFFTDASRSQIAGVISLNYSLTELKSIMRARHFWKTGYGFVVSEQGNLIYHPNEQLAKQEVVLTNGGVSQYASKKDVILACYLRGGACFTERLLQREAQAKTFQLQSGKAKVFSKLIAHTNWQLHVVFMTNELGYNAKELHRMYVNLVLVSTLFVINCIIGLYFKTRHRITTPSWLPSSWLFVGAISMSFMVGLALIAKEASVHLYEHQSDSLKLTDEQDVSKARARYLRYSDQIKQHPAQFVKTGILVRSIEYQNLNELVISGYIWQKYDLDGLIEDEQKGVVFADAVDGKLFYRFGEHHYRDITHNTETLGWYFKVVLPLAIDHSYYPFDSGTVSLRLKHLNMANNIVLEPDLNAYPLVYHSAKPGLNTAAKLAGWDIANSYFSLRKSHYETDFGISNYIDRYNLAELYFNVSIKRAFINPLITHVAPMMMVFIILFLLLILSTANQSQADVFGFNPMAVITGSSALMFSTMLWHSTLRGELNDAGINYYESYYFLAYLALALVTINSVLLSRTERMYFIHHKDNLLPRLFYWPFLSCALFFITYLKLG</sequence>
<feature type="transmembrane region" description="Helical" evidence="1">
    <location>
        <begin position="618"/>
        <end position="638"/>
    </location>
</feature>
<feature type="transmembrane region" description="Helical" evidence="1">
    <location>
        <begin position="12"/>
        <end position="28"/>
    </location>
</feature>
<proteinExistence type="predicted"/>
<feature type="transmembrane region" description="Helical" evidence="1">
    <location>
        <begin position="650"/>
        <end position="669"/>
    </location>
</feature>